<keyword evidence="2" id="KW-0964">Secreted</keyword>
<dbReference type="PANTHER" id="PTHR24252:SF7">
    <property type="entry name" value="HYALIN"/>
    <property type="match status" value="1"/>
</dbReference>
<keyword evidence="8" id="KW-1185">Reference proteome</keyword>
<dbReference type="InterPro" id="IPR009003">
    <property type="entry name" value="Peptidase_S1_PA"/>
</dbReference>
<evidence type="ECO:0000256" key="2">
    <source>
        <dbReference type="ARBA" id="ARBA00022525"/>
    </source>
</evidence>
<feature type="domain" description="Peptidase S1" evidence="6">
    <location>
        <begin position="1"/>
        <end position="135"/>
    </location>
</feature>
<dbReference type="InterPro" id="IPR001254">
    <property type="entry name" value="Trypsin_dom"/>
</dbReference>
<evidence type="ECO:0000313" key="8">
    <source>
        <dbReference type="Proteomes" id="UP001516400"/>
    </source>
</evidence>
<dbReference type="SMART" id="SM00020">
    <property type="entry name" value="Tryp_SPc"/>
    <property type="match status" value="1"/>
</dbReference>
<evidence type="ECO:0000256" key="1">
    <source>
        <dbReference type="ARBA" id="ARBA00004613"/>
    </source>
</evidence>
<proteinExistence type="predicted"/>
<evidence type="ECO:0000259" key="6">
    <source>
        <dbReference type="PROSITE" id="PS50240"/>
    </source>
</evidence>
<protein>
    <recommendedName>
        <fullName evidence="6">Peptidase S1 domain-containing protein</fullName>
    </recommendedName>
</protein>
<keyword evidence="3" id="KW-0732">Signal</keyword>
<gene>
    <name evidence="7" type="ORF">HHI36_008454</name>
</gene>
<sequence length="139" mass="15871">MDFNQLSSYELQLLGTNGTVTGWGYTIRGGNQSQVLKELSLPYVDHTKCYQSVPYDYRKYVKSNRMCAGHRNKGIGVCEGDSGGGLVFRNVDDQRFYLRGVVSISVQEEGKCNENEFAIYTKVSSYLKFIAEIERKYRH</sequence>
<comment type="subcellular location">
    <subcellularLocation>
        <location evidence="1">Secreted</location>
    </subcellularLocation>
</comment>
<organism evidence="7 8">
    <name type="scientific">Cryptolaemus montrouzieri</name>
    <dbReference type="NCBI Taxonomy" id="559131"/>
    <lineage>
        <taxon>Eukaryota</taxon>
        <taxon>Metazoa</taxon>
        <taxon>Ecdysozoa</taxon>
        <taxon>Arthropoda</taxon>
        <taxon>Hexapoda</taxon>
        <taxon>Insecta</taxon>
        <taxon>Pterygota</taxon>
        <taxon>Neoptera</taxon>
        <taxon>Endopterygota</taxon>
        <taxon>Coleoptera</taxon>
        <taxon>Polyphaga</taxon>
        <taxon>Cucujiformia</taxon>
        <taxon>Coccinelloidea</taxon>
        <taxon>Coccinellidae</taxon>
        <taxon>Scymninae</taxon>
        <taxon>Scymnini</taxon>
        <taxon>Cryptolaemus</taxon>
    </lineage>
</organism>
<keyword evidence="5" id="KW-0325">Glycoprotein</keyword>
<comment type="caution">
    <text evidence="7">The sequence shown here is derived from an EMBL/GenBank/DDBJ whole genome shotgun (WGS) entry which is preliminary data.</text>
</comment>
<dbReference type="Proteomes" id="UP001516400">
    <property type="component" value="Unassembled WGS sequence"/>
</dbReference>
<reference evidence="7 8" key="1">
    <citation type="journal article" date="2021" name="BMC Biol.">
        <title>Horizontally acquired antibacterial genes associated with adaptive radiation of ladybird beetles.</title>
        <authorList>
            <person name="Li H.S."/>
            <person name="Tang X.F."/>
            <person name="Huang Y.H."/>
            <person name="Xu Z.Y."/>
            <person name="Chen M.L."/>
            <person name="Du X.Y."/>
            <person name="Qiu B.Y."/>
            <person name="Chen P.T."/>
            <person name="Zhang W."/>
            <person name="Slipinski A."/>
            <person name="Escalona H.E."/>
            <person name="Waterhouse R.M."/>
            <person name="Zwick A."/>
            <person name="Pang H."/>
        </authorList>
    </citation>
    <scope>NUCLEOTIDE SEQUENCE [LARGE SCALE GENOMIC DNA]</scope>
    <source>
        <strain evidence="7">SYSU2018</strain>
    </source>
</reference>
<dbReference type="Pfam" id="PF00089">
    <property type="entry name" value="Trypsin"/>
    <property type="match status" value="1"/>
</dbReference>
<keyword evidence="4" id="KW-1015">Disulfide bond</keyword>
<dbReference type="AlphaFoldDB" id="A0ABD2MSJ9"/>
<dbReference type="InterPro" id="IPR043504">
    <property type="entry name" value="Peptidase_S1_PA_chymotrypsin"/>
</dbReference>
<dbReference type="SUPFAM" id="SSF50494">
    <property type="entry name" value="Trypsin-like serine proteases"/>
    <property type="match status" value="1"/>
</dbReference>
<dbReference type="FunFam" id="2.40.10.10:FF:000054">
    <property type="entry name" value="Complement C1r subcomponent"/>
    <property type="match status" value="1"/>
</dbReference>
<dbReference type="PANTHER" id="PTHR24252">
    <property type="entry name" value="ACROSIN-RELATED"/>
    <property type="match status" value="1"/>
</dbReference>
<name>A0ABD2MSJ9_9CUCU</name>
<dbReference type="Gene3D" id="2.40.10.10">
    <property type="entry name" value="Trypsin-like serine proteases"/>
    <property type="match status" value="1"/>
</dbReference>
<dbReference type="EMBL" id="JABFTP020000021">
    <property type="protein sequence ID" value="KAL3269384.1"/>
    <property type="molecule type" value="Genomic_DNA"/>
</dbReference>
<evidence type="ECO:0000256" key="5">
    <source>
        <dbReference type="ARBA" id="ARBA00023180"/>
    </source>
</evidence>
<evidence type="ECO:0000256" key="4">
    <source>
        <dbReference type="ARBA" id="ARBA00023157"/>
    </source>
</evidence>
<dbReference type="PROSITE" id="PS50240">
    <property type="entry name" value="TRYPSIN_DOM"/>
    <property type="match status" value="1"/>
</dbReference>
<evidence type="ECO:0000313" key="7">
    <source>
        <dbReference type="EMBL" id="KAL3269384.1"/>
    </source>
</evidence>
<dbReference type="GO" id="GO:0005576">
    <property type="term" value="C:extracellular region"/>
    <property type="evidence" value="ECO:0007669"/>
    <property type="project" value="UniProtKB-SubCell"/>
</dbReference>
<accession>A0ABD2MSJ9</accession>
<evidence type="ECO:0000256" key="3">
    <source>
        <dbReference type="ARBA" id="ARBA00022729"/>
    </source>
</evidence>